<protein>
    <submittedName>
        <fullName evidence="1">Uncharacterized protein</fullName>
    </submittedName>
</protein>
<sequence length="75" mass="8358">MFTGKLELLKVDAEKFACAHREWIAKMLVGVIKYRPLPAVLEGGGGLSSPPATEERDEWELVFEKELRSKNVGGQ</sequence>
<comment type="caution">
    <text evidence="1">The sequence shown here is derived from an EMBL/GenBank/DDBJ whole genome shotgun (WGS) entry which is preliminary data.</text>
</comment>
<evidence type="ECO:0000313" key="1">
    <source>
        <dbReference type="EMBL" id="KAK5812658.1"/>
    </source>
</evidence>
<proteinExistence type="predicted"/>
<organism evidence="1 2">
    <name type="scientific">Gossypium arboreum</name>
    <name type="common">Tree cotton</name>
    <name type="synonym">Gossypium nanking</name>
    <dbReference type="NCBI Taxonomy" id="29729"/>
    <lineage>
        <taxon>Eukaryota</taxon>
        <taxon>Viridiplantae</taxon>
        <taxon>Streptophyta</taxon>
        <taxon>Embryophyta</taxon>
        <taxon>Tracheophyta</taxon>
        <taxon>Spermatophyta</taxon>
        <taxon>Magnoliopsida</taxon>
        <taxon>eudicotyledons</taxon>
        <taxon>Gunneridae</taxon>
        <taxon>Pentapetalae</taxon>
        <taxon>rosids</taxon>
        <taxon>malvids</taxon>
        <taxon>Malvales</taxon>
        <taxon>Malvaceae</taxon>
        <taxon>Malvoideae</taxon>
        <taxon>Gossypium</taxon>
    </lineage>
</organism>
<accession>A0ABR0P2A6</accession>
<name>A0ABR0P2A6_GOSAR</name>
<dbReference type="EMBL" id="JARKNE010000008">
    <property type="protein sequence ID" value="KAK5812658.1"/>
    <property type="molecule type" value="Genomic_DNA"/>
</dbReference>
<evidence type="ECO:0000313" key="2">
    <source>
        <dbReference type="Proteomes" id="UP001358586"/>
    </source>
</evidence>
<dbReference type="Proteomes" id="UP001358586">
    <property type="component" value="Chromosome 8"/>
</dbReference>
<gene>
    <name evidence="1" type="ORF">PVK06_028095</name>
</gene>
<reference evidence="1 2" key="1">
    <citation type="submission" date="2023-03" db="EMBL/GenBank/DDBJ databases">
        <title>WGS of Gossypium arboreum.</title>
        <authorList>
            <person name="Yu D."/>
        </authorList>
    </citation>
    <scope>NUCLEOTIDE SEQUENCE [LARGE SCALE GENOMIC DNA]</scope>
    <source>
        <tissue evidence="1">Leaf</tissue>
    </source>
</reference>
<keyword evidence="2" id="KW-1185">Reference proteome</keyword>